<dbReference type="RefSeq" id="WP_249318338.1">
    <property type="nucleotide sequence ID" value="NZ_JACRSN010000003.1"/>
</dbReference>
<keyword evidence="5" id="KW-1185">Reference proteome</keyword>
<evidence type="ECO:0000313" key="5">
    <source>
        <dbReference type="Proteomes" id="UP000651482"/>
    </source>
</evidence>
<dbReference type="InterPro" id="IPR007863">
    <property type="entry name" value="Peptidase_M16_C"/>
</dbReference>
<comment type="caution">
    <text evidence="4">The sequence shown here is derived from an EMBL/GenBank/DDBJ whole genome shotgun (WGS) entry which is preliminary data.</text>
</comment>
<feature type="domain" description="Peptidase M16 N-terminal" evidence="2">
    <location>
        <begin position="19"/>
        <end position="149"/>
    </location>
</feature>
<dbReference type="SUPFAM" id="SSF63411">
    <property type="entry name" value="LuxS/MPP-like metallohydrolase"/>
    <property type="match status" value="2"/>
</dbReference>
<dbReference type="AlphaFoldDB" id="A0A926D909"/>
<evidence type="ECO:0000259" key="2">
    <source>
        <dbReference type="Pfam" id="PF00675"/>
    </source>
</evidence>
<dbReference type="EMBL" id="JACRSN010000003">
    <property type="protein sequence ID" value="MBC8533039.1"/>
    <property type="molecule type" value="Genomic_DNA"/>
</dbReference>
<name>A0A926D909_9FIRM</name>
<comment type="similarity">
    <text evidence="1">Belongs to the peptidase M16 family.</text>
</comment>
<dbReference type="InterPro" id="IPR011765">
    <property type="entry name" value="Pept_M16_N"/>
</dbReference>
<protein>
    <submittedName>
        <fullName evidence="4">Insulinase family protein</fullName>
    </submittedName>
</protein>
<dbReference type="GO" id="GO:0046872">
    <property type="term" value="F:metal ion binding"/>
    <property type="evidence" value="ECO:0007669"/>
    <property type="project" value="InterPro"/>
</dbReference>
<dbReference type="Pfam" id="PF00675">
    <property type="entry name" value="Peptidase_M16"/>
    <property type="match status" value="1"/>
</dbReference>
<evidence type="ECO:0000313" key="4">
    <source>
        <dbReference type="EMBL" id="MBC8533039.1"/>
    </source>
</evidence>
<dbReference type="Pfam" id="PF05193">
    <property type="entry name" value="Peptidase_M16_C"/>
    <property type="match status" value="1"/>
</dbReference>
<accession>A0A926D909</accession>
<dbReference type="PANTHER" id="PTHR11851:SF49">
    <property type="entry name" value="MITOCHONDRIAL-PROCESSING PEPTIDASE SUBUNIT ALPHA"/>
    <property type="match status" value="1"/>
</dbReference>
<feature type="domain" description="Peptidase M16 C-terminal" evidence="3">
    <location>
        <begin position="181"/>
        <end position="324"/>
    </location>
</feature>
<dbReference type="PANTHER" id="PTHR11851">
    <property type="entry name" value="METALLOPROTEASE"/>
    <property type="match status" value="1"/>
</dbReference>
<proteinExistence type="inferred from homology"/>
<evidence type="ECO:0000256" key="1">
    <source>
        <dbReference type="ARBA" id="ARBA00007261"/>
    </source>
</evidence>
<dbReference type="InterPro" id="IPR011249">
    <property type="entry name" value="Metalloenz_LuxS/M16"/>
</dbReference>
<sequence>MSGSQRKIPVFCDRNPGLHRFVLSLTLLAGPLYETEGEEGSSHFFEHLVFRNINRRMNGTLYRTLDRLGLTFSACTYREMIRFSISGIPAHFCEAAEIFTQILSPLSLSSQDLQLERKRVKAEIAEADERSSLDHFAAQKIWAGTPLQRLITGSCAAVDRLGVRRMQKIAETILREGMPFFSVTGAVSEEHLAALSAYAARFPVRPGSGVRRNLAPVPQQFFHRKPAVYCKSAGYCEVCLSFDFDARRYSHAQRDLLYALLFSGESSRFYEVLSEETGLLYGYDALIEAYRNIGVLSLSFSVRPASLPAVLEKTVEVLSAAKQPDPEGFLSAQGQYTETMDMLLDDPEDLSFTLDYERGVLGAGYGSLAQRKETYRAVRAEDVAAFAEELFRPQNLTVCVKGRKDRLPLSKISGVLQRLAAPSILQRISNPMRRNKWVTGTKADVKKL</sequence>
<evidence type="ECO:0000259" key="3">
    <source>
        <dbReference type="Pfam" id="PF05193"/>
    </source>
</evidence>
<gene>
    <name evidence="4" type="ORF">IAG03_03275</name>
</gene>
<dbReference type="Gene3D" id="3.30.830.10">
    <property type="entry name" value="Metalloenzyme, LuxS/M16 peptidase-like"/>
    <property type="match status" value="2"/>
</dbReference>
<dbReference type="Proteomes" id="UP000651482">
    <property type="component" value="Unassembled WGS sequence"/>
</dbReference>
<dbReference type="InterPro" id="IPR050361">
    <property type="entry name" value="MPP/UQCRC_Complex"/>
</dbReference>
<reference evidence="4" key="1">
    <citation type="submission" date="2020-08" db="EMBL/GenBank/DDBJ databases">
        <title>Genome public.</title>
        <authorList>
            <person name="Liu C."/>
            <person name="Sun Q."/>
        </authorList>
    </citation>
    <scope>NUCLEOTIDE SEQUENCE</scope>
    <source>
        <strain evidence="4">NSJ-40</strain>
    </source>
</reference>
<organism evidence="4 5">
    <name type="scientific">Yeguia hominis</name>
    <dbReference type="NCBI Taxonomy" id="2763662"/>
    <lineage>
        <taxon>Bacteria</taxon>
        <taxon>Bacillati</taxon>
        <taxon>Bacillota</taxon>
        <taxon>Clostridia</taxon>
        <taxon>Eubacteriales</taxon>
        <taxon>Yeguiaceae</taxon>
        <taxon>Yeguia</taxon>
    </lineage>
</organism>